<dbReference type="InterPro" id="IPR024420">
    <property type="entry name" value="TRAPP_III_complex_Trs85"/>
</dbReference>
<feature type="domain" description="TPPC8 C-terminal Ig-like" evidence="2">
    <location>
        <begin position="1239"/>
        <end position="1347"/>
    </location>
</feature>
<dbReference type="InterPro" id="IPR058538">
    <property type="entry name" value="Ig_TPPC8_2nd"/>
</dbReference>
<evidence type="ECO:0008006" key="7">
    <source>
        <dbReference type="Google" id="ProtNLM"/>
    </source>
</evidence>
<feature type="domain" description="TPPC8 first Ig-like" evidence="4">
    <location>
        <begin position="691"/>
        <end position="892"/>
    </location>
</feature>
<name>L7MJP5_RHIPC</name>
<accession>L7MJP5</accession>
<evidence type="ECO:0000256" key="1">
    <source>
        <dbReference type="SAM" id="MobiDB-lite"/>
    </source>
</evidence>
<dbReference type="InterPro" id="IPR058540">
    <property type="entry name" value="Ig_TPPC8_3rd"/>
</dbReference>
<evidence type="ECO:0000259" key="4">
    <source>
        <dbReference type="Pfam" id="PF24545"/>
    </source>
</evidence>
<dbReference type="Pfam" id="PF24544">
    <property type="entry name" value="Ig_TPPC8_2nd"/>
    <property type="match status" value="1"/>
</dbReference>
<dbReference type="Pfam" id="PF24545">
    <property type="entry name" value="Ig_TPPC8_1st"/>
    <property type="match status" value="1"/>
</dbReference>
<dbReference type="Pfam" id="PF12739">
    <property type="entry name" value="TRAPPC-Trs85"/>
    <property type="match status" value="1"/>
</dbReference>
<reference evidence="6" key="2">
    <citation type="journal article" date="2015" name="J. Proteomics">
        <title>Sexual differences in the sialomes of the zebra tick, Rhipicephalus pulchellus.</title>
        <authorList>
            <person name="Tan A.W."/>
            <person name="Francischetti I.M."/>
            <person name="Slovak M."/>
            <person name="Kini R.M."/>
            <person name="Ribeiro J.M."/>
        </authorList>
    </citation>
    <scope>NUCLEOTIDE SEQUENCE</scope>
    <source>
        <tissue evidence="6">Salivary gland</tissue>
    </source>
</reference>
<dbReference type="PANTHER" id="PTHR12975:SF6">
    <property type="entry name" value="TRAFFICKING PROTEIN PARTICLE COMPLEX SUBUNIT 8"/>
    <property type="match status" value="1"/>
</dbReference>
<evidence type="ECO:0000259" key="3">
    <source>
        <dbReference type="Pfam" id="PF24544"/>
    </source>
</evidence>
<sequence length="1372" mass="150071">TRGSSQQWFTMMNANKRTAEDFIQGVFAPTVTVQCTSDAEDVCRRNNLSFAELVQPFCQNIEVSVRPPNLLQGSVAAKLHVNVRDLNSPVPQLAAAKKLLNDSVANVQPPLNENAAPLTKIKAGSYNLLVSTSTPWFYSYRDAFFRVLPPLEHDFTRHFLACIFVVSSEHGSPEEEFEKMTQGHQAGLSEGSQRWFFPQCLKYYLLLHDVSQGNQAKAEASFQTLKRNYGANSCHLLQMNSVPANDPSVANLPDVWSPFLHLDAPDKVTSNLEGPDKLRESNSSLDEDAFQQGEEVIPCEEAPREKCGVQHPLLSSGDSSPPTLEPPLVEEKGWQRKPGSRLGSCLTQSDRARLRVFVQEFCSQALVPYVEEQMRILNDQVTNKKGIHRSFMSMKKLFAGSKTTPQGPHASVNSVVYGQDAPELQVRRLGDLAFLFQLYEFAYQAYHSAKRDFSGDSAWLHLAGAQEMAALAVFMAGVSAQRPFPIRYMDSAIDLYLNTCKVPQLATRAALLSAECLWQVGQASVAAGQLIRLTSEGSDLRSALLLEQAALCFLRATPTCPRKFAFHLVLSGHRFAKAAHRRHALHAYSQALQVYQGRGWSLAEGHMQFTIGRQSAQLKQLVRAREAFHRLLAQRSAQSPSQQLLFLREFLLVLRTQAGPERVELPVPRVSEGATRVLLGAEGSPPGEPWLEEMAARAAHGGILPLTFRPQLNCLNSSTDNSVRPLAVVLEPITVELELHNPLQIALQLTDMYLLWTFTASDDSGVVSNDSDLGQDCDVDRIIKTDILSEVLLEPEQTQKVQLRVCPQQCGQLQIGGLAYCLGLSAAQREAAAPLGPLPSPVRGYQPLTVPAKVCSVPPLKGTRPDLRLQPTIVGPMPRLTVTFSELPGQLLCGEVRKATVELRNADGCPALHSLRLACAQPQLFCLCPVSDNEDEAYHEEPLRPSPPVLAQAPPLAWVQAPAVGAHMEGGQGVALPFWLRGAEKPGRHVLHLLFYYQGPQGQLSHRVLWHQISFTTLPSLTLQASVRQSVSLGVAGSPDGALISLQVSNACETDGLSGVDLSLLQVTCVSRVWSLVPLISHPKLGTTVVKPQETKNLILRVTPFSSKLSQDNTTVVSQLPLTRVQLESGRSPCLEFCSWWGQELPLPGSDTMGPPGAVPAVPDETPALQPLEITLAVIWKAAVEQDGSVRVVRGQHHVVLREFHTVYSSLPGHKPADLKPAIPVYPAVSLVAPTFQYVRCALVHPVQVKHDFVTNRLLVIPVSLLVHNPSFRPVTVTVEPGNRAPTAATSPTTTPDMVATDVGGFSWTTAVRRHLPIKSHTTAAVALSATFSKAGTYNMAALHVSVLTDDGRLSHELLCPSLMVVQQPQTL</sequence>
<organism evidence="6">
    <name type="scientific">Rhipicephalus pulchellus</name>
    <name type="common">Yellow backed tick</name>
    <name type="synonym">Dermacentor pulchellus</name>
    <dbReference type="NCBI Taxonomy" id="72859"/>
    <lineage>
        <taxon>Eukaryota</taxon>
        <taxon>Metazoa</taxon>
        <taxon>Ecdysozoa</taxon>
        <taxon>Arthropoda</taxon>
        <taxon>Chelicerata</taxon>
        <taxon>Arachnida</taxon>
        <taxon>Acari</taxon>
        <taxon>Parasitiformes</taxon>
        <taxon>Ixodida</taxon>
        <taxon>Ixodoidea</taxon>
        <taxon>Ixodidae</taxon>
        <taxon>Rhipicephalinae</taxon>
        <taxon>Rhipicephalus</taxon>
        <taxon>Rhipicephalus</taxon>
    </lineage>
</organism>
<dbReference type="GO" id="GO:1990072">
    <property type="term" value="C:TRAPPIII protein complex"/>
    <property type="evidence" value="ECO:0007669"/>
    <property type="project" value="TreeGrafter"/>
</dbReference>
<dbReference type="InterPro" id="IPR057651">
    <property type="entry name" value="Ig_TPPC8_C"/>
</dbReference>
<dbReference type="InterPro" id="IPR058541">
    <property type="entry name" value="Ig_TPPC8_1st"/>
</dbReference>
<evidence type="ECO:0000259" key="2">
    <source>
        <dbReference type="Pfam" id="PF24542"/>
    </source>
</evidence>
<protein>
    <recommendedName>
        <fullName evidence="7">Protein with involvement in meiosis gsg1</fullName>
    </recommendedName>
</protein>
<feature type="region of interest" description="Disordered" evidence="1">
    <location>
        <begin position="267"/>
        <end position="290"/>
    </location>
</feature>
<evidence type="ECO:0000313" key="6">
    <source>
        <dbReference type="EMBL" id="JAA64032.1"/>
    </source>
</evidence>
<feature type="domain" description="TPPC8 second Ig-like" evidence="3">
    <location>
        <begin position="893"/>
        <end position="1009"/>
    </location>
</feature>
<dbReference type="Pfam" id="PF24546">
    <property type="entry name" value="Ig_TPPC8_3rd"/>
    <property type="match status" value="1"/>
</dbReference>
<feature type="domain" description="TPPC8 third Ig-like" evidence="5">
    <location>
        <begin position="1014"/>
        <end position="1199"/>
    </location>
</feature>
<dbReference type="EMBL" id="GACK01001002">
    <property type="protein sequence ID" value="JAA64032.1"/>
    <property type="molecule type" value="mRNA"/>
</dbReference>
<evidence type="ECO:0000259" key="5">
    <source>
        <dbReference type="Pfam" id="PF24546"/>
    </source>
</evidence>
<dbReference type="PANTHER" id="PTHR12975">
    <property type="entry name" value="TRANSPORT PROTEIN TRAPP"/>
    <property type="match status" value="1"/>
</dbReference>
<feature type="non-terminal residue" evidence="6">
    <location>
        <position position="1"/>
    </location>
</feature>
<proteinExistence type="evidence at transcript level"/>
<reference evidence="6" key="1">
    <citation type="submission" date="2012-11" db="EMBL/GenBank/DDBJ databases">
        <authorList>
            <person name="Lucero-Rivera Y.E."/>
            <person name="Tovar-Ramirez D."/>
        </authorList>
    </citation>
    <scope>NUCLEOTIDE SEQUENCE</scope>
    <source>
        <tissue evidence="6">Salivary gland</tissue>
    </source>
</reference>
<dbReference type="Pfam" id="PF24542">
    <property type="entry name" value="Ig_TPPC8_C"/>
    <property type="match status" value="1"/>
</dbReference>